<proteinExistence type="predicted"/>
<dbReference type="EMBL" id="CP003843">
    <property type="protein sequence ID" value="AFS82601.1"/>
    <property type="molecule type" value="Genomic_DNA"/>
</dbReference>
<sequence>MKTRNKTIIISSILLVSIIPMWYFSSHSFTLDDEKFCEINDEGFDRVVKCVYFDSGEVLQNNKPYKPGPEQLQMVLDYCNDASEMKNAIGFEYFNDTHYINNNLCKWQKLTKFPNSDEYCIPGQNMWTDVKEIRNHTHIYNTDKCMWEQEFSWTAQYGKSDPTVMILRGAVIEGNKSLDPEVITVVLGKNNTVTWVNRDDVAHGLSSDYENNMWWTGVVEPDKSAYVTFNNTGIFSYHGTPGPWISGTVVVLPENYNESNLPSSDDYDFERIHVINACTFHSLCFGVFENGTQTMTQCDFPMHGCGPVSFDSYVEEENEN</sequence>
<dbReference type="GeneID" id="13697813"/>
<dbReference type="OrthoDB" id="3380at2157"/>
<dbReference type="Proteomes" id="UP000006100">
    <property type="component" value="Chromosome"/>
</dbReference>
<evidence type="ECO:0000313" key="3">
    <source>
        <dbReference type="Proteomes" id="UP000006100"/>
    </source>
</evidence>
<feature type="transmembrane region" description="Helical" evidence="1">
    <location>
        <begin position="7"/>
        <end position="25"/>
    </location>
</feature>
<dbReference type="eggNOG" id="arCOG02926">
    <property type="taxonomic scope" value="Archaea"/>
</dbReference>
<name>K0BE32_9ARCH</name>
<dbReference type="AlphaFoldDB" id="K0BE32"/>
<dbReference type="SUPFAM" id="SSF49503">
    <property type="entry name" value="Cupredoxins"/>
    <property type="match status" value="1"/>
</dbReference>
<dbReference type="PANTHER" id="PTHR36507:SF1">
    <property type="entry name" value="BLL1555 PROTEIN"/>
    <property type="match status" value="1"/>
</dbReference>
<dbReference type="KEGG" id="nir:NSED_03975"/>
<evidence type="ECO:0000313" key="2">
    <source>
        <dbReference type="EMBL" id="AFS82601.1"/>
    </source>
</evidence>
<dbReference type="InterPro" id="IPR008972">
    <property type="entry name" value="Cupredoxin"/>
</dbReference>
<dbReference type="STRING" id="1229909.NSED_03975"/>
<organism evidence="2 3">
    <name type="scientific">Candidatus Nitrosopumilus sediminis</name>
    <dbReference type="NCBI Taxonomy" id="1229909"/>
    <lineage>
        <taxon>Archaea</taxon>
        <taxon>Nitrososphaerota</taxon>
        <taxon>Nitrososphaeria</taxon>
        <taxon>Nitrosopumilales</taxon>
        <taxon>Nitrosopumilaceae</taxon>
        <taxon>Nitrosopumilus</taxon>
    </lineage>
</organism>
<keyword evidence="1" id="KW-1133">Transmembrane helix</keyword>
<protein>
    <submittedName>
        <fullName evidence="2">Blue (Type1) copper domain-containing protein</fullName>
    </submittedName>
</protein>
<evidence type="ECO:0000256" key="1">
    <source>
        <dbReference type="SAM" id="Phobius"/>
    </source>
</evidence>
<keyword evidence="3" id="KW-1185">Reference proteome</keyword>
<gene>
    <name evidence="2" type="ORF">NSED_03975</name>
</gene>
<reference evidence="2 3" key="1">
    <citation type="journal article" date="2012" name="J. Bacteriol.">
        <title>Draft Genome Sequence of an Ammonia-Oxidizing Archaeon, "Candidatus Nitrosopumilus sediminis" AR2, from Svalbard in the Arctic Circle.</title>
        <authorList>
            <person name="Park S.J."/>
            <person name="Kim J.G."/>
            <person name="Jung M.Y."/>
            <person name="Kim S.J."/>
            <person name="Cha I.T."/>
            <person name="Ghai R."/>
            <person name="Martin-Cuadrado A.B."/>
            <person name="Rodriguez-Valera F."/>
            <person name="Rhee S.K."/>
        </authorList>
    </citation>
    <scope>NUCLEOTIDE SEQUENCE [LARGE SCALE GENOMIC DNA]</scope>
    <source>
        <strain evidence="2 3">AR2</strain>
    </source>
</reference>
<accession>K0BE32</accession>
<dbReference type="HOGENOM" id="CLU_867687_0_0_2"/>
<dbReference type="RefSeq" id="WP_014964973.1">
    <property type="nucleotide sequence ID" value="NC_018656.1"/>
</dbReference>
<dbReference type="InterPro" id="IPR052721">
    <property type="entry name" value="ET_Amicyanin"/>
</dbReference>
<keyword evidence="1" id="KW-0812">Transmembrane</keyword>
<keyword evidence="1" id="KW-0472">Membrane</keyword>
<dbReference type="Gene3D" id="2.60.40.420">
    <property type="entry name" value="Cupredoxins - blue copper proteins"/>
    <property type="match status" value="1"/>
</dbReference>
<dbReference type="PANTHER" id="PTHR36507">
    <property type="entry name" value="BLL1555 PROTEIN"/>
    <property type="match status" value="1"/>
</dbReference>
<dbReference type="PATRIC" id="fig|1229909.8.peg.860"/>